<gene>
    <name evidence="2" type="ORF">HDF25_001113</name>
</gene>
<dbReference type="AlphaFoldDB" id="A0A7X0J386"/>
<keyword evidence="1" id="KW-0812">Transmembrane</keyword>
<dbReference type="Proteomes" id="UP000521017">
    <property type="component" value="Unassembled WGS sequence"/>
</dbReference>
<evidence type="ECO:0000313" key="3">
    <source>
        <dbReference type="Proteomes" id="UP000521017"/>
    </source>
</evidence>
<proteinExistence type="predicted"/>
<dbReference type="RefSeq" id="WP_184623594.1">
    <property type="nucleotide sequence ID" value="NZ_JACHCC010000003.1"/>
</dbReference>
<dbReference type="EMBL" id="JACHCC010000003">
    <property type="protein sequence ID" value="MBB6498972.1"/>
    <property type="molecule type" value="Genomic_DNA"/>
</dbReference>
<sequence>MTKKGFPLLDWNIIIKFFKQILITKIMKTSKKAWLSAIASLVLLIAISFTFAFKSADTSKAITGKKVLQYFYRYTSSSTSQADIQNIANYQRSNLSCDGANHVCGVYLATDKPQGQQPVATQFNAVKSDLWLSEQAATPTLSSISMRD</sequence>
<evidence type="ECO:0000256" key="1">
    <source>
        <dbReference type="SAM" id="Phobius"/>
    </source>
</evidence>
<feature type="transmembrane region" description="Helical" evidence="1">
    <location>
        <begin position="33"/>
        <end position="53"/>
    </location>
</feature>
<reference evidence="2 3" key="1">
    <citation type="submission" date="2020-08" db="EMBL/GenBank/DDBJ databases">
        <title>Genomic Encyclopedia of Type Strains, Phase IV (KMG-V): Genome sequencing to study the core and pangenomes of soil and plant-associated prokaryotes.</title>
        <authorList>
            <person name="Whitman W."/>
        </authorList>
    </citation>
    <scope>NUCLEOTIDE SEQUENCE [LARGE SCALE GENOMIC DNA]</scope>
    <source>
        <strain evidence="2 3">M2T3</strain>
    </source>
</reference>
<name>A0A7X0J386_9SPHI</name>
<protein>
    <submittedName>
        <fullName evidence="2">Uncharacterized protein</fullName>
    </submittedName>
</protein>
<keyword evidence="1" id="KW-1133">Transmembrane helix</keyword>
<organism evidence="2 3">
    <name type="scientific">Pedobacter cryoconitis</name>
    <dbReference type="NCBI Taxonomy" id="188932"/>
    <lineage>
        <taxon>Bacteria</taxon>
        <taxon>Pseudomonadati</taxon>
        <taxon>Bacteroidota</taxon>
        <taxon>Sphingobacteriia</taxon>
        <taxon>Sphingobacteriales</taxon>
        <taxon>Sphingobacteriaceae</taxon>
        <taxon>Pedobacter</taxon>
    </lineage>
</organism>
<accession>A0A7X0J386</accession>
<evidence type="ECO:0000313" key="2">
    <source>
        <dbReference type="EMBL" id="MBB6498972.1"/>
    </source>
</evidence>
<keyword evidence="1" id="KW-0472">Membrane</keyword>
<comment type="caution">
    <text evidence="2">The sequence shown here is derived from an EMBL/GenBank/DDBJ whole genome shotgun (WGS) entry which is preliminary data.</text>
</comment>